<dbReference type="OrthoDB" id="9812260at2"/>
<dbReference type="SMART" id="SM00091">
    <property type="entry name" value="PAS"/>
    <property type="match status" value="3"/>
</dbReference>
<protein>
    <recommendedName>
        <fullName evidence="2">diguanylate cyclase</fullName>
        <ecNumber evidence="2">2.7.7.65</ecNumber>
    </recommendedName>
</protein>
<dbReference type="GO" id="GO:0005886">
    <property type="term" value="C:plasma membrane"/>
    <property type="evidence" value="ECO:0007669"/>
    <property type="project" value="TreeGrafter"/>
</dbReference>
<feature type="domain" description="GGDEF" evidence="4">
    <location>
        <begin position="427"/>
        <end position="559"/>
    </location>
</feature>
<dbReference type="PANTHER" id="PTHR45138">
    <property type="entry name" value="REGULATORY COMPONENTS OF SENSORY TRANSDUCTION SYSTEM"/>
    <property type="match status" value="1"/>
</dbReference>
<gene>
    <name evidence="5" type="ORF">EKG36_08805</name>
</gene>
<dbReference type="InterPro" id="IPR043128">
    <property type="entry name" value="Rev_trsase/Diguanyl_cyclase"/>
</dbReference>
<dbReference type="SMART" id="SM00267">
    <property type="entry name" value="GGDEF"/>
    <property type="match status" value="1"/>
</dbReference>
<dbReference type="AlphaFoldDB" id="A0A3S0R1Z0"/>
<evidence type="ECO:0000313" key="6">
    <source>
        <dbReference type="Proteomes" id="UP000267400"/>
    </source>
</evidence>
<dbReference type="CDD" id="cd01949">
    <property type="entry name" value="GGDEF"/>
    <property type="match status" value="1"/>
</dbReference>
<dbReference type="EMBL" id="RXNS01000007">
    <property type="protein sequence ID" value="RTR04411.1"/>
    <property type="molecule type" value="Genomic_DNA"/>
</dbReference>
<dbReference type="Pfam" id="PF13188">
    <property type="entry name" value="PAS_8"/>
    <property type="match status" value="1"/>
</dbReference>
<dbReference type="NCBIfam" id="TIGR00254">
    <property type="entry name" value="GGDEF"/>
    <property type="match status" value="1"/>
</dbReference>
<dbReference type="InterPro" id="IPR029787">
    <property type="entry name" value="Nucleotide_cyclase"/>
</dbReference>
<comment type="catalytic activity">
    <reaction evidence="3">
        <text>2 GTP = 3',3'-c-di-GMP + 2 diphosphate</text>
        <dbReference type="Rhea" id="RHEA:24898"/>
        <dbReference type="ChEBI" id="CHEBI:33019"/>
        <dbReference type="ChEBI" id="CHEBI:37565"/>
        <dbReference type="ChEBI" id="CHEBI:58805"/>
        <dbReference type="EC" id="2.7.7.65"/>
    </reaction>
</comment>
<dbReference type="PROSITE" id="PS50887">
    <property type="entry name" value="GGDEF"/>
    <property type="match status" value="1"/>
</dbReference>
<dbReference type="GO" id="GO:0052621">
    <property type="term" value="F:diguanylate cyclase activity"/>
    <property type="evidence" value="ECO:0007669"/>
    <property type="project" value="UniProtKB-EC"/>
</dbReference>
<organism evidence="5 6">
    <name type="scientific">Halomonas nitroreducens</name>
    <dbReference type="NCBI Taxonomy" id="447425"/>
    <lineage>
        <taxon>Bacteria</taxon>
        <taxon>Pseudomonadati</taxon>
        <taxon>Pseudomonadota</taxon>
        <taxon>Gammaproteobacteria</taxon>
        <taxon>Oceanospirillales</taxon>
        <taxon>Halomonadaceae</taxon>
        <taxon>Halomonas</taxon>
    </lineage>
</organism>
<evidence type="ECO:0000256" key="3">
    <source>
        <dbReference type="ARBA" id="ARBA00034247"/>
    </source>
</evidence>
<dbReference type="InterPro" id="IPR035965">
    <property type="entry name" value="PAS-like_dom_sf"/>
</dbReference>
<dbReference type="Pfam" id="PF08448">
    <property type="entry name" value="PAS_4"/>
    <property type="match status" value="1"/>
</dbReference>
<dbReference type="SUPFAM" id="SSF55785">
    <property type="entry name" value="PYP-like sensor domain (PAS domain)"/>
    <property type="match status" value="2"/>
</dbReference>
<name>A0A3S0R1Z0_9GAMM</name>
<comment type="cofactor">
    <cofactor evidence="1">
        <name>Mg(2+)</name>
        <dbReference type="ChEBI" id="CHEBI:18420"/>
    </cofactor>
</comment>
<dbReference type="InterPro" id="IPR050469">
    <property type="entry name" value="Diguanylate_Cyclase"/>
</dbReference>
<keyword evidence="6" id="KW-1185">Reference proteome</keyword>
<dbReference type="InterPro" id="IPR000014">
    <property type="entry name" value="PAS"/>
</dbReference>
<sequence>MKQGPTTGTPHDTTPHPCALIMTSSHHLSLPDQPPPEPLLDRLQTPVWIFDIERERMHYANAAALRLWNAPTIDALLDRDWSSTMSDASRQRLADYRSRLQRGEHIDEHWTFYPGGQAVSLHCRCSGLPLEDGRIEMLVEGLESDILLDASSLRALEAVRHIPLMVSVFDAAGQLLVRNPAALELERGNASFVDAFEDPDQARQLLQRLEHQANCLLEAVMRVKGDSRWHHLDLCRTTDPKTSRAMIVMGELDITRRKDLEHAQLLAKRQLEVVIESLDVGLLLEDERRNVIVANQAFCDIFAIDALPDTLVGMDCREAAHAAKPAFRDPERFVARIEALVAGEQGQARDILAMADDRFLERCYTPVIVDQRHRGHLWGYRDITRQKRREADWALQASTDALTGLANRRAFDENARKVAAAVKAGESPAALLMIDIDRFKAINDTFGHAEGDKALCLLADTLKGKLRDDDLPCRTSGEEFMVIMPNMSPEVAEGVAQRLRIQIAERAIAAEALPFHFTVSIGLTGFKASDASLEALIRRADAAMYQAKHEGRDRVATRW</sequence>
<dbReference type="PANTHER" id="PTHR45138:SF9">
    <property type="entry name" value="DIGUANYLATE CYCLASE DGCM-RELATED"/>
    <property type="match status" value="1"/>
</dbReference>
<comment type="caution">
    <text evidence="5">The sequence shown here is derived from an EMBL/GenBank/DDBJ whole genome shotgun (WGS) entry which is preliminary data.</text>
</comment>
<reference evidence="5 6" key="1">
    <citation type="submission" date="2018-12" db="EMBL/GenBank/DDBJ databases">
        <authorList>
            <person name="Yu L."/>
        </authorList>
    </citation>
    <scope>NUCLEOTIDE SEQUENCE [LARGE SCALE GENOMIC DNA]</scope>
    <source>
        <strain evidence="5 6">11S</strain>
    </source>
</reference>
<proteinExistence type="predicted"/>
<dbReference type="Gene3D" id="3.30.450.20">
    <property type="entry name" value="PAS domain"/>
    <property type="match status" value="2"/>
</dbReference>
<dbReference type="SUPFAM" id="SSF55073">
    <property type="entry name" value="Nucleotide cyclase"/>
    <property type="match status" value="1"/>
</dbReference>
<dbReference type="GO" id="GO:0043709">
    <property type="term" value="P:cell adhesion involved in single-species biofilm formation"/>
    <property type="evidence" value="ECO:0007669"/>
    <property type="project" value="TreeGrafter"/>
</dbReference>
<dbReference type="Pfam" id="PF00990">
    <property type="entry name" value="GGDEF"/>
    <property type="match status" value="1"/>
</dbReference>
<dbReference type="GO" id="GO:1902201">
    <property type="term" value="P:negative regulation of bacterial-type flagellum-dependent cell motility"/>
    <property type="evidence" value="ECO:0007669"/>
    <property type="project" value="TreeGrafter"/>
</dbReference>
<evidence type="ECO:0000259" key="4">
    <source>
        <dbReference type="PROSITE" id="PS50887"/>
    </source>
</evidence>
<dbReference type="InterPro" id="IPR013656">
    <property type="entry name" value="PAS_4"/>
</dbReference>
<accession>A0A3S0R1Z0</accession>
<dbReference type="Proteomes" id="UP000267400">
    <property type="component" value="Unassembled WGS sequence"/>
</dbReference>
<evidence type="ECO:0000313" key="5">
    <source>
        <dbReference type="EMBL" id="RTR04411.1"/>
    </source>
</evidence>
<dbReference type="FunFam" id="3.30.70.270:FF:000001">
    <property type="entry name" value="Diguanylate cyclase domain protein"/>
    <property type="match status" value="1"/>
</dbReference>
<evidence type="ECO:0000256" key="1">
    <source>
        <dbReference type="ARBA" id="ARBA00001946"/>
    </source>
</evidence>
<dbReference type="InterPro" id="IPR000160">
    <property type="entry name" value="GGDEF_dom"/>
</dbReference>
<dbReference type="Gene3D" id="3.30.70.270">
    <property type="match status" value="1"/>
</dbReference>
<dbReference type="EC" id="2.7.7.65" evidence="2"/>
<evidence type="ECO:0000256" key="2">
    <source>
        <dbReference type="ARBA" id="ARBA00012528"/>
    </source>
</evidence>